<dbReference type="EMBL" id="BACD03000009">
    <property type="protein sequence ID" value="GAO47501.1"/>
    <property type="molecule type" value="Genomic_DNA"/>
</dbReference>
<evidence type="ECO:0000313" key="2">
    <source>
        <dbReference type="Proteomes" id="UP000033140"/>
    </source>
</evidence>
<proteinExistence type="predicted"/>
<comment type="caution">
    <text evidence="1">The sequence shown here is derived from an EMBL/GenBank/DDBJ whole genome shotgun (WGS) entry which is preliminary data.</text>
</comment>
<dbReference type="AlphaFoldDB" id="A0A0E9NCS6"/>
<reference evidence="1 2" key="2">
    <citation type="journal article" date="2014" name="J. Gen. Appl. Microbiol.">
        <title>The early diverging ascomycetous budding yeast Saitoella complicata has three histone deacetylases belonging to the Clr6, Hos2, and Rpd3 lineages.</title>
        <authorList>
            <person name="Nishida H."/>
            <person name="Matsumoto T."/>
            <person name="Kondo S."/>
            <person name="Hamamoto M."/>
            <person name="Yoshikawa H."/>
        </authorList>
    </citation>
    <scope>NUCLEOTIDE SEQUENCE [LARGE SCALE GENOMIC DNA]</scope>
    <source>
        <strain evidence="1 2">NRRL Y-17804</strain>
    </source>
</reference>
<name>A0A0E9NCS6_SAICN</name>
<sequence>MYTFKAIHRSLSGMLLCENKIQTLPDDIKRERGNQYHQKACEKLRHYLIIHVSEISLLLPLLLQLQVWAHPRVYNKCLLNKTLEELRFQPPKLVDVGNGTVAYQVSVGQNT</sequence>
<protein>
    <submittedName>
        <fullName evidence="1">Uncharacterized protein</fullName>
    </submittedName>
</protein>
<dbReference type="Proteomes" id="UP000033140">
    <property type="component" value="Unassembled WGS sequence"/>
</dbReference>
<accession>A0A0E9NCS6</accession>
<keyword evidence="2" id="KW-1185">Reference proteome</keyword>
<reference evidence="1 2" key="1">
    <citation type="journal article" date="2011" name="J. Gen. Appl. Microbiol.">
        <title>Draft genome sequencing of the enigmatic yeast Saitoella complicata.</title>
        <authorList>
            <person name="Nishida H."/>
            <person name="Hamamoto M."/>
            <person name="Sugiyama J."/>
        </authorList>
    </citation>
    <scope>NUCLEOTIDE SEQUENCE [LARGE SCALE GENOMIC DNA]</scope>
    <source>
        <strain evidence="1 2">NRRL Y-17804</strain>
    </source>
</reference>
<organism evidence="1 2">
    <name type="scientific">Saitoella complicata (strain BCRC 22490 / CBS 7301 / JCM 7358 / NBRC 10748 / NRRL Y-17804)</name>
    <dbReference type="NCBI Taxonomy" id="698492"/>
    <lineage>
        <taxon>Eukaryota</taxon>
        <taxon>Fungi</taxon>
        <taxon>Dikarya</taxon>
        <taxon>Ascomycota</taxon>
        <taxon>Taphrinomycotina</taxon>
        <taxon>Taphrinomycotina incertae sedis</taxon>
        <taxon>Saitoella</taxon>
    </lineage>
</organism>
<reference evidence="1 2" key="3">
    <citation type="journal article" date="2015" name="Genome Announc.">
        <title>Draft Genome Sequence of the Archiascomycetous Yeast Saitoella complicata.</title>
        <authorList>
            <person name="Yamauchi K."/>
            <person name="Kondo S."/>
            <person name="Hamamoto M."/>
            <person name="Takahashi Y."/>
            <person name="Ogura Y."/>
            <person name="Hayashi T."/>
            <person name="Nishida H."/>
        </authorList>
    </citation>
    <scope>NUCLEOTIDE SEQUENCE [LARGE SCALE GENOMIC DNA]</scope>
    <source>
        <strain evidence="1 2">NRRL Y-17804</strain>
    </source>
</reference>
<gene>
    <name evidence="1" type="ORF">G7K_1707-t1</name>
</gene>
<evidence type="ECO:0000313" key="1">
    <source>
        <dbReference type="EMBL" id="GAO47501.1"/>
    </source>
</evidence>